<evidence type="ECO:0000313" key="4">
    <source>
        <dbReference type="EMBL" id="MCQ4334114.1"/>
    </source>
</evidence>
<evidence type="ECO:0000313" key="5">
    <source>
        <dbReference type="Proteomes" id="UP001139494"/>
    </source>
</evidence>
<keyword evidence="5" id="KW-1185">Reference proteome</keyword>
<accession>A0A9R1CRZ8</accession>
<dbReference type="Pfam" id="PF01935">
    <property type="entry name" value="DUF87"/>
    <property type="match status" value="1"/>
</dbReference>
<organism evidence="4 5">
    <name type="scientific">Natronomonas aquatica</name>
    <dbReference type="NCBI Taxonomy" id="2841590"/>
    <lineage>
        <taxon>Archaea</taxon>
        <taxon>Methanobacteriati</taxon>
        <taxon>Methanobacteriota</taxon>
        <taxon>Stenosarchaea group</taxon>
        <taxon>Halobacteria</taxon>
        <taxon>Halobacteriales</taxon>
        <taxon>Natronomonadaceae</taxon>
        <taxon>Natronomonas</taxon>
    </lineage>
</organism>
<dbReference type="Gene3D" id="3.40.50.300">
    <property type="entry name" value="P-loop containing nucleotide triphosphate hydrolases"/>
    <property type="match status" value="2"/>
</dbReference>
<reference evidence="4" key="1">
    <citation type="journal article" date="2023" name="Front. Microbiol.">
        <title>Genomic-based phylogenetic and metabolic analyses of the genus Natronomonas, and description of Natronomonas aquatica sp. nov.</title>
        <authorList>
            <person name="Garcia-Roldan A."/>
            <person name="Duran-Viseras A."/>
            <person name="de la Haba R.R."/>
            <person name="Corral P."/>
            <person name="Sanchez-Porro C."/>
            <person name="Ventosa A."/>
        </authorList>
    </citation>
    <scope>NUCLEOTIDE SEQUENCE</scope>
    <source>
        <strain evidence="4">F2-12</strain>
    </source>
</reference>
<feature type="domain" description="TraD/TraG TraM recognition site" evidence="3">
    <location>
        <begin position="295"/>
        <end position="369"/>
    </location>
</feature>
<dbReference type="InterPro" id="IPR027417">
    <property type="entry name" value="P-loop_NTPase"/>
</dbReference>
<name>A0A9R1CRZ8_9EURY</name>
<dbReference type="RefSeq" id="WP_256030150.1">
    <property type="nucleotide sequence ID" value="NZ_JAHLKM010000017.1"/>
</dbReference>
<dbReference type="PANTHER" id="PTHR30121:SF6">
    <property type="entry name" value="SLR6007 PROTEIN"/>
    <property type="match status" value="1"/>
</dbReference>
<dbReference type="SUPFAM" id="SSF52540">
    <property type="entry name" value="P-loop containing nucleoside triphosphate hydrolases"/>
    <property type="match status" value="1"/>
</dbReference>
<dbReference type="CDD" id="cd01127">
    <property type="entry name" value="TrwB_TraG_TraD_VirD4"/>
    <property type="match status" value="1"/>
</dbReference>
<protein>
    <submittedName>
        <fullName evidence="4">DUF87 domain-containing protein</fullName>
    </submittedName>
</protein>
<dbReference type="AlphaFoldDB" id="A0A9R1CRZ8"/>
<dbReference type="InterPro" id="IPR032689">
    <property type="entry name" value="TraG-D_C"/>
</dbReference>
<dbReference type="EMBL" id="JAHLKM010000017">
    <property type="protein sequence ID" value="MCQ4334114.1"/>
    <property type="molecule type" value="Genomic_DNA"/>
</dbReference>
<evidence type="ECO:0000259" key="2">
    <source>
        <dbReference type="Pfam" id="PF01935"/>
    </source>
</evidence>
<proteinExistence type="predicted"/>
<dbReference type="InterPro" id="IPR002789">
    <property type="entry name" value="HerA_central"/>
</dbReference>
<comment type="caution">
    <text evidence="4">The sequence shown here is derived from an EMBL/GenBank/DDBJ whole genome shotgun (WGS) entry which is preliminary data.</text>
</comment>
<dbReference type="Pfam" id="PF12696">
    <property type="entry name" value="TraG-D_C"/>
    <property type="match status" value="1"/>
</dbReference>
<feature type="domain" description="Helicase HerA central" evidence="2">
    <location>
        <begin position="29"/>
        <end position="276"/>
    </location>
</feature>
<evidence type="ECO:0000259" key="3">
    <source>
        <dbReference type="Pfam" id="PF12696"/>
    </source>
</evidence>
<sequence length="821" mass="90676">MTQETLILGRELDRNNQIHGFVGLPREAWNRHLLIAGASGSGKSTTATHAVTSGHAATDGATVVIDPKGDGWPTQLLRAHYKQHGSLENVYYFDLEAAVPAISFFDLRPHLDAGIHREFAIKKLNDQFLELLDHVKPSGFDAIRSPDVIRYLVRALFDPVHGEDAFPITHLIEAAYQLRRNGTVPEVSTDVDDALVTSLTDGPEHTRDQILQGAVTRIEKFYGNGALRPMFEQSSADPADAFRFDRFLTEDALLVFDLGGLSNDGQRVIANTLLSQLWWALKRRTRRAENEPPTVLAFIDEIAQLHVESRLEALIALGRGHKLGLIPMLQFPSQLETTESNAEAEVLTNIQSYLLGQVPNDDALVARLADSTMSEAELRNRLTELPLDRWLFKPASMREIGSIPPHMIAEAPLPAGHPDGPTPLTDAEETQFEDALDQCRTRTDDHYTVSYGATTDTATETAAGTEPGTEAPHEFDAATLKTLDTTGYTTTLPFVDELPDPIAYDPDRNAITCTTCDRTYTADINGIRESITCHATRDEIDAATIPPVKLGVTLTPDEIDAAPVTTKQLCALQLLYNIAEKRHQQCELDLVHNQLTAVLRRLSIDTDTLNPLVEAGYLTRDQLKQYVYYTVTAEGRDILNESNRKTIDWGDGTGDLTESLLHRVMVEALFRYVKQHYVDETTSPVTSVQPYYELTPEQADAADLDGRVRLDIAGFDTDGDLCLAGEAERKNNDYRTAAVTDYDQLAALDVDHALWVVPSSSRGQTAVLQPLGDPPDSLNDPSPRIKQYSPNTRIEQISGIDAPGMTDIFTLNELRAALTAE</sequence>
<dbReference type="Proteomes" id="UP001139494">
    <property type="component" value="Unassembled WGS sequence"/>
</dbReference>
<dbReference type="PANTHER" id="PTHR30121">
    <property type="entry name" value="UNCHARACTERIZED PROTEIN YJGR-RELATED"/>
    <property type="match status" value="1"/>
</dbReference>
<dbReference type="InterPro" id="IPR051162">
    <property type="entry name" value="T4SS_component"/>
</dbReference>
<gene>
    <name evidence="4" type="ORF">KM295_11610</name>
</gene>
<feature type="region of interest" description="Disordered" evidence="1">
    <location>
        <begin position="765"/>
        <end position="784"/>
    </location>
</feature>
<evidence type="ECO:0000256" key="1">
    <source>
        <dbReference type="SAM" id="MobiDB-lite"/>
    </source>
</evidence>